<reference evidence="1" key="1">
    <citation type="submission" date="2019-11" db="EMBL/GenBank/DDBJ databases">
        <title>Nori genome reveals adaptations in red seaweeds to the harsh intertidal environment.</title>
        <authorList>
            <person name="Wang D."/>
            <person name="Mao Y."/>
        </authorList>
    </citation>
    <scope>NUCLEOTIDE SEQUENCE</scope>
    <source>
        <tissue evidence="1">Gametophyte</tissue>
    </source>
</reference>
<keyword evidence="2" id="KW-1185">Reference proteome</keyword>
<comment type="caution">
    <text evidence="1">The sequence shown here is derived from an EMBL/GenBank/DDBJ whole genome shotgun (WGS) entry which is preliminary data.</text>
</comment>
<evidence type="ECO:0000313" key="2">
    <source>
        <dbReference type="Proteomes" id="UP000798662"/>
    </source>
</evidence>
<sequence length="297" mass="30020">MPSPTAVAVAAAPSRTPRGVTCGAHSPPLSPVAPHPAGRVAMKTARITTHPAPPPHPLSLPRDFPSAPYRKCPSARPPPSFGQPPHQRVGARDTSRPPHPSSLPPPLAPTTSLSSLHGLLLPDAASRAASPGATVTVDGSLGARAPPPLPPLPILSAAAAAAAAAAGTSPSAGMRKKGACSSAPPGAPSPPPSSLGAHRTWERTETPKWTTLATPTTATAAAASENARCASVNDRSMRGPKGTGVAGGTGGGEDVEKRERQGRGKTPAGAGDERACRGDEDWPRRDRCRVGSGLHQR</sequence>
<dbReference type="Proteomes" id="UP000798662">
    <property type="component" value="Chromosome 2"/>
</dbReference>
<proteinExistence type="predicted"/>
<gene>
    <name evidence="1" type="ORF">I4F81_005882</name>
</gene>
<organism evidence="1 2">
    <name type="scientific">Pyropia yezoensis</name>
    <name type="common">Susabi-nori</name>
    <name type="synonym">Porphyra yezoensis</name>
    <dbReference type="NCBI Taxonomy" id="2788"/>
    <lineage>
        <taxon>Eukaryota</taxon>
        <taxon>Rhodophyta</taxon>
        <taxon>Bangiophyceae</taxon>
        <taxon>Bangiales</taxon>
        <taxon>Bangiaceae</taxon>
        <taxon>Pyropia</taxon>
    </lineage>
</organism>
<protein>
    <submittedName>
        <fullName evidence="1">Uncharacterized protein</fullName>
    </submittedName>
</protein>
<name>A0ACC3BZP8_PYRYE</name>
<accession>A0ACC3BZP8</accession>
<dbReference type="EMBL" id="CM020619">
    <property type="protein sequence ID" value="KAK1863324.1"/>
    <property type="molecule type" value="Genomic_DNA"/>
</dbReference>
<evidence type="ECO:0000313" key="1">
    <source>
        <dbReference type="EMBL" id="KAK1863324.1"/>
    </source>
</evidence>